<feature type="compositionally biased region" description="Basic and acidic residues" evidence="1">
    <location>
        <begin position="67"/>
        <end position="84"/>
    </location>
</feature>
<gene>
    <name evidence="2" type="ORF">NDU88_002690</name>
</gene>
<dbReference type="AlphaFoldDB" id="A0AAV7REQ7"/>
<evidence type="ECO:0000313" key="2">
    <source>
        <dbReference type="EMBL" id="KAJ1149891.1"/>
    </source>
</evidence>
<comment type="caution">
    <text evidence="2">The sequence shown here is derived from an EMBL/GenBank/DDBJ whole genome shotgun (WGS) entry which is preliminary data.</text>
</comment>
<dbReference type="Proteomes" id="UP001066276">
    <property type="component" value="Chromosome 5"/>
</dbReference>
<feature type="compositionally biased region" description="Basic and acidic residues" evidence="1">
    <location>
        <begin position="177"/>
        <end position="206"/>
    </location>
</feature>
<protein>
    <submittedName>
        <fullName evidence="2">Uncharacterized protein</fullName>
    </submittedName>
</protein>
<feature type="compositionally biased region" description="Basic and acidic residues" evidence="1">
    <location>
        <begin position="8"/>
        <end position="20"/>
    </location>
</feature>
<name>A0AAV7REQ7_PLEWA</name>
<organism evidence="2 3">
    <name type="scientific">Pleurodeles waltl</name>
    <name type="common">Iberian ribbed newt</name>
    <dbReference type="NCBI Taxonomy" id="8319"/>
    <lineage>
        <taxon>Eukaryota</taxon>
        <taxon>Metazoa</taxon>
        <taxon>Chordata</taxon>
        <taxon>Craniata</taxon>
        <taxon>Vertebrata</taxon>
        <taxon>Euteleostomi</taxon>
        <taxon>Amphibia</taxon>
        <taxon>Batrachia</taxon>
        <taxon>Caudata</taxon>
        <taxon>Salamandroidea</taxon>
        <taxon>Salamandridae</taxon>
        <taxon>Pleurodelinae</taxon>
        <taxon>Pleurodeles</taxon>
    </lineage>
</organism>
<sequence>MQTGGVDRATEREVRPEALRDAAPGETLSIGPGAVHKAVTAWGPEGRPGGGDLRRVLRGCGEPEGPEEAKDTWKARERSGESRGRGRGHPPFSFLLSLPAVARSMGSGPRGERALSGRNSWGARFPFLGSNQTNRPRQLSWALELGKEQLRWHKKLESGTPSDNMRGRESTQTQRCRGGDKTIRSREPTQPRERRAYPERLRAESS</sequence>
<dbReference type="EMBL" id="JANPWB010000009">
    <property type="protein sequence ID" value="KAJ1149891.1"/>
    <property type="molecule type" value="Genomic_DNA"/>
</dbReference>
<reference evidence="2" key="1">
    <citation type="journal article" date="2022" name="bioRxiv">
        <title>Sequencing and chromosome-scale assembly of the giantPleurodeles waltlgenome.</title>
        <authorList>
            <person name="Brown T."/>
            <person name="Elewa A."/>
            <person name="Iarovenko S."/>
            <person name="Subramanian E."/>
            <person name="Araus A.J."/>
            <person name="Petzold A."/>
            <person name="Susuki M."/>
            <person name="Suzuki K.-i.T."/>
            <person name="Hayashi T."/>
            <person name="Toyoda A."/>
            <person name="Oliveira C."/>
            <person name="Osipova E."/>
            <person name="Leigh N.D."/>
            <person name="Simon A."/>
            <person name="Yun M.H."/>
        </authorList>
    </citation>
    <scope>NUCLEOTIDE SEQUENCE</scope>
    <source>
        <strain evidence="2">20211129_DDA</strain>
        <tissue evidence="2">Liver</tissue>
    </source>
</reference>
<proteinExistence type="predicted"/>
<accession>A0AAV7REQ7</accession>
<evidence type="ECO:0000256" key="1">
    <source>
        <dbReference type="SAM" id="MobiDB-lite"/>
    </source>
</evidence>
<feature type="region of interest" description="Disordered" evidence="1">
    <location>
        <begin position="1"/>
        <end position="136"/>
    </location>
</feature>
<evidence type="ECO:0000313" key="3">
    <source>
        <dbReference type="Proteomes" id="UP001066276"/>
    </source>
</evidence>
<feature type="region of interest" description="Disordered" evidence="1">
    <location>
        <begin position="152"/>
        <end position="206"/>
    </location>
</feature>
<keyword evidence="3" id="KW-1185">Reference proteome</keyword>